<dbReference type="EMBL" id="MT141340">
    <property type="protein sequence ID" value="QJA58819.1"/>
    <property type="molecule type" value="Genomic_DNA"/>
</dbReference>
<dbReference type="AlphaFoldDB" id="A0A6M3IMS5"/>
<proteinExistence type="predicted"/>
<evidence type="ECO:0000313" key="1">
    <source>
        <dbReference type="EMBL" id="QJA58819.1"/>
    </source>
</evidence>
<reference evidence="1" key="1">
    <citation type="submission" date="2020-03" db="EMBL/GenBank/DDBJ databases">
        <title>The deep terrestrial virosphere.</title>
        <authorList>
            <person name="Holmfeldt K."/>
            <person name="Nilsson E."/>
            <person name="Simone D."/>
            <person name="Lopez-Fernandez M."/>
            <person name="Wu X."/>
            <person name="de Brujin I."/>
            <person name="Lundin D."/>
            <person name="Andersson A."/>
            <person name="Bertilsson S."/>
            <person name="Dopson M."/>
        </authorList>
    </citation>
    <scope>NUCLEOTIDE SEQUENCE</scope>
    <source>
        <strain evidence="1">MM415B01405</strain>
    </source>
</reference>
<sequence length="60" mass="7054">MEFDRTYPEGTIYCPQCEWKGYEIEMNFVPQKKVYDVPNIIFKGPGFHCNDYGNGRAEVK</sequence>
<name>A0A6M3IMS5_9ZZZZ</name>
<accession>A0A6M3IMS5</accession>
<organism evidence="1">
    <name type="scientific">viral metagenome</name>
    <dbReference type="NCBI Taxonomy" id="1070528"/>
    <lineage>
        <taxon>unclassified sequences</taxon>
        <taxon>metagenomes</taxon>
        <taxon>organismal metagenomes</taxon>
    </lineage>
</organism>
<protein>
    <submittedName>
        <fullName evidence="1">Uncharacterized protein</fullName>
    </submittedName>
</protein>
<gene>
    <name evidence="1" type="ORF">MM415B01405_0014</name>
</gene>